<dbReference type="EMBL" id="CAVMJV010000014">
    <property type="protein sequence ID" value="CAK5050724.1"/>
    <property type="molecule type" value="Genomic_DNA"/>
</dbReference>
<evidence type="ECO:0000313" key="2">
    <source>
        <dbReference type="Proteomes" id="UP001497535"/>
    </source>
</evidence>
<dbReference type="Proteomes" id="UP001497535">
    <property type="component" value="Unassembled WGS sequence"/>
</dbReference>
<evidence type="ECO:0000313" key="1">
    <source>
        <dbReference type="EMBL" id="CAK5050724.1"/>
    </source>
</evidence>
<protein>
    <submittedName>
        <fullName evidence="1">Uncharacterized protein</fullName>
    </submittedName>
</protein>
<gene>
    <name evidence="1" type="ORF">MENTE1834_LOCUS13394</name>
</gene>
<keyword evidence="2" id="KW-1185">Reference proteome</keyword>
<sequence length="170" mass="20094">MLQITFYMPPGVVPTIKQQQLDDWQRDLLVHTTIYNPESSSPTQYKVTLRSFEFCLNGLYMVRSTLLGFKRSVQTVNYDFMKFTKFLIPYTVFSDSKLFYPLYSVDDKTLNWPSKDFFSNFYGGPYYTPPAVGENHEDDKTGGILCFNLFLKEWCQLVMRGFQFLNWKNR</sequence>
<accession>A0ACB0YL17</accession>
<organism evidence="1 2">
    <name type="scientific">Meloidogyne enterolobii</name>
    <name type="common">Root-knot nematode worm</name>
    <name type="synonym">Meloidogyne mayaguensis</name>
    <dbReference type="NCBI Taxonomy" id="390850"/>
    <lineage>
        <taxon>Eukaryota</taxon>
        <taxon>Metazoa</taxon>
        <taxon>Ecdysozoa</taxon>
        <taxon>Nematoda</taxon>
        <taxon>Chromadorea</taxon>
        <taxon>Rhabditida</taxon>
        <taxon>Tylenchina</taxon>
        <taxon>Tylenchomorpha</taxon>
        <taxon>Tylenchoidea</taxon>
        <taxon>Meloidogynidae</taxon>
        <taxon>Meloidogyninae</taxon>
        <taxon>Meloidogyne</taxon>
    </lineage>
</organism>
<comment type="caution">
    <text evidence="1">The sequence shown here is derived from an EMBL/GenBank/DDBJ whole genome shotgun (WGS) entry which is preliminary data.</text>
</comment>
<reference evidence="1" key="1">
    <citation type="submission" date="2023-11" db="EMBL/GenBank/DDBJ databases">
        <authorList>
            <person name="Poullet M."/>
        </authorList>
    </citation>
    <scope>NUCLEOTIDE SEQUENCE</scope>
    <source>
        <strain evidence="1">E1834</strain>
    </source>
</reference>
<name>A0ACB0YL17_MELEN</name>
<proteinExistence type="predicted"/>